<protein>
    <submittedName>
        <fullName evidence="3">Uncharacterized protein</fullName>
    </submittedName>
</protein>
<organism evidence="3 4">
    <name type="scientific">Brassica oleracea var. oleracea</name>
    <dbReference type="NCBI Taxonomy" id="109376"/>
    <lineage>
        <taxon>Eukaryota</taxon>
        <taxon>Viridiplantae</taxon>
        <taxon>Streptophyta</taxon>
        <taxon>Embryophyta</taxon>
        <taxon>Tracheophyta</taxon>
        <taxon>Spermatophyta</taxon>
        <taxon>Magnoliopsida</taxon>
        <taxon>eudicotyledons</taxon>
        <taxon>Gunneridae</taxon>
        <taxon>Pentapetalae</taxon>
        <taxon>rosids</taxon>
        <taxon>malvids</taxon>
        <taxon>Brassicales</taxon>
        <taxon>Brassicaceae</taxon>
        <taxon>Brassiceae</taxon>
        <taxon>Brassica</taxon>
    </lineage>
</organism>
<keyword evidence="2" id="KW-1133">Transmembrane helix</keyword>
<reference evidence="3 4" key="1">
    <citation type="journal article" date="2014" name="Genome Biol.">
        <title>Transcriptome and methylome profiling reveals relics of genome dominance in the mesopolyploid Brassica oleracea.</title>
        <authorList>
            <person name="Parkin I.A."/>
            <person name="Koh C."/>
            <person name="Tang H."/>
            <person name="Robinson S.J."/>
            <person name="Kagale S."/>
            <person name="Clarke W.E."/>
            <person name="Town C.D."/>
            <person name="Nixon J."/>
            <person name="Krishnakumar V."/>
            <person name="Bidwell S.L."/>
            <person name="Denoeud F."/>
            <person name="Belcram H."/>
            <person name="Links M.G."/>
            <person name="Just J."/>
            <person name="Clarke C."/>
            <person name="Bender T."/>
            <person name="Huebert T."/>
            <person name="Mason A.S."/>
            <person name="Pires J.C."/>
            <person name="Barker G."/>
            <person name="Moore J."/>
            <person name="Walley P.G."/>
            <person name="Manoli S."/>
            <person name="Batley J."/>
            <person name="Edwards D."/>
            <person name="Nelson M.N."/>
            <person name="Wang X."/>
            <person name="Paterson A.H."/>
            <person name="King G."/>
            <person name="Bancroft I."/>
            <person name="Chalhoub B."/>
            <person name="Sharpe A.G."/>
        </authorList>
    </citation>
    <scope>NUCLEOTIDE SEQUENCE</scope>
    <source>
        <strain evidence="3 4">cv. TO1000</strain>
    </source>
</reference>
<reference evidence="3" key="2">
    <citation type="submission" date="2015-03" db="UniProtKB">
        <authorList>
            <consortium name="EnsemblPlants"/>
        </authorList>
    </citation>
    <scope>IDENTIFICATION</scope>
</reference>
<dbReference type="Proteomes" id="UP000032141">
    <property type="component" value="Chromosome C4"/>
</dbReference>
<keyword evidence="4" id="KW-1185">Reference proteome</keyword>
<dbReference type="Gramene" id="Bo4g081150.1">
    <property type="protein sequence ID" value="Bo4g081150.1"/>
    <property type="gene ID" value="Bo4g081150"/>
</dbReference>
<keyword evidence="2" id="KW-0812">Transmembrane</keyword>
<dbReference type="EnsemblPlants" id="Bo4g081150.1">
    <property type="protein sequence ID" value="Bo4g081150.1"/>
    <property type="gene ID" value="Bo4g081150"/>
</dbReference>
<feature type="compositionally biased region" description="Low complexity" evidence="1">
    <location>
        <begin position="1"/>
        <end position="18"/>
    </location>
</feature>
<evidence type="ECO:0000313" key="3">
    <source>
        <dbReference type="EnsemblPlants" id="Bo4g081150.1"/>
    </source>
</evidence>
<evidence type="ECO:0000256" key="2">
    <source>
        <dbReference type="SAM" id="Phobius"/>
    </source>
</evidence>
<feature type="region of interest" description="Disordered" evidence="1">
    <location>
        <begin position="1"/>
        <end position="26"/>
    </location>
</feature>
<name>A0A0D3BUX7_BRAOL</name>
<sequence>MGRGSSVPSHSLRLSRSLSPPPRACGREQRRQYIWWYAGVELITYMNLFIFLWWEFEASMELESRNIEDKRWSWFRGKGRDTDKKFDGGGRVEIDAVDGGEELVQR</sequence>
<dbReference type="AlphaFoldDB" id="A0A0D3BUX7"/>
<accession>A0A0D3BUX7</accession>
<evidence type="ECO:0000313" key="4">
    <source>
        <dbReference type="Proteomes" id="UP000032141"/>
    </source>
</evidence>
<evidence type="ECO:0000256" key="1">
    <source>
        <dbReference type="SAM" id="MobiDB-lite"/>
    </source>
</evidence>
<feature type="transmembrane region" description="Helical" evidence="2">
    <location>
        <begin position="33"/>
        <end position="54"/>
    </location>
</feature>
<keyword evidence="2" id="KW-0472">Membrane</keyword>
<dbReference type="HOGENOM" id="CLU_2501043_0_0_1"/>
<proteinExistence type="predicted"/>